<evidence type="ECO:0000256" key="2">
    <source>
        <dbReference type="SAM" id="Phobius"/>
    </source>
</evidence>
<feature type="transmembrane region" description="Helical" evidence="2">
    <location>
        <begin position="744"/>
        <end position="765"/>
    </location>
</feature>
<keyword evidence="2" id="KW-0472">Membrane</keyword>
<gene>
    <name evidence="3" type="ORF">X943_002116</name>
</gene>
<feature type="compositionally biased region" description="Basic and acidic residues" evidence="1">
    <location>
        <begin position="312"/>
        <end position="327"/>
    </location>
</feature>
<dbReference type="AlphaFoldDB" id="A0AAD9G768"/>
<feature type="region of interest" description="Disordered" evidence="1">
    <location>
        <begin position="813"/>
        <end position="869"/>
    </location>
</feature>
<feature type="region of interest" description="Disordered" evidence="1">
    <location>
        <begin position="372"/>
        <end position="499"/>
    </location>
</feature>
<feature type="compositionally biased region" description="Low complexity" evidence="1">
    <location>
        <begin position="412"/>
        <end position="430"/>
    </location>
</feature>
<dbReference type="EMBL" id="JAHBMH010000073">
    <property type="protein sequence ID" value="KAK1933086.1"/>
    <property type="molecule type" value="Genomic_DNA"/>
</dbReference>
<name>A0AAD9G768_BABDI</name>
<organism evidence="3 4">
    <name type="scientific">Babesia divergens</name>
    <dbReference type="NCBI Taxonomy" id="32595"/>
    <lineage>
        <taxon>Eukaryota</taxon>
        <taxon>Sar</taxon>
        <taxon>Alveolata</taxon>
        <taxon>Apicomplexa</taxon>
        <taxon>Aconoidasida</taxon>
        <taxon>Piroplasmida</taxon>
        <taxon>Babesiidae</taxon>
        <taxon>Babesia</taxon>
    </lineage>
</organism>
<sequence length="1056" mass="117795">MKDWFMGKVNELGEKAVDSVVNIVLSRNDKNITDFKQTPLITAISRSVNAHIAIKQPNLASTVDPDGPGPKLGLVQVDLLDSSFLMYPTSTSNGHDAVTPTSVHSNKTQMEYQKGRVIFKGLGSIPAGMCRYSVSMNCNGRVACSPLVEMANENFNRVYWNHQFYVELDDLWVDLGLVVNAEIDFNQFSQQQSRYNSPRRANVAKRIPGVRCAQVSSSEAAEWDPTEIQQITSIYGKTKYKQRLGRALISIPLLLDSTELRSTSQLNGSTTCPAVSTSPTNNADHSPIIDGRQSSGRDSLLPAVSMETGTPLDRRDQGVSPRSDRDCSVKMYPYSNIDCTPTTSSRCGDLSERNAQMIRRTRRMVNVDGQRVGGSVHTGRIDTPRSVNYSGDTYAMCRSIGSPRSEHRSPRRQASSRTSSPRTPEPSLRSRVMEPIEPQSGGLQSYKTCDEASDGDIRSLSAQGTPRADKTQSQQRILRDIPSPRGDCAPEVSTPVGDGDFSVARRLQYVDDTPSGSSLSVPLRIEAPSLLDGNDPLEIPKLQLERQASCASGIGGGRGIEAAVPTDIRELDMNGLDLGDVLSHIPRASTLPTPDTIRSNYRYYTESVMTLQLLPFNEHKWDDDKYIRPIEGYPTFGMKMPTHIQGYIKVRVRVYLTGNPKWLALSGNLHHPKTYWQVPTELEMLHVGLILRRLELFFRAKPRWVDKILLPRDIQEHPWYVAAFWVIVFDLMVLAPLPRILFDMYLLIAVVSLFYKMQIGAMSYANPAHSTNEKPTMRNYTGSIASSELPSNACSGLNQTRNSAAAVSDHKYNGEHIGQSGHSGQTNGDSNQPQSDAASQDPTDVQLKAKPTTKPMTPETPQGSDSKDMSIWDLKGMEESTSTLATPFGERELCIQRYPGAHRTAVFTDDIGDTNFEEIVKITVVIMQLAQAILGYFIMGIEKLRISLACADSLSWFLTWVVLTMLFVPLLAVTYLAWRIPLVLWRLALYWGTCCYCITFNSTENTLFAVLFPYVRSLMWAQLKRSLWFVTNWIQRVPDSREIDHRSVSILQTVNF</sequence>
<reference evidence="3" key="1">
    <citation type="journal article" date="2014" name="Nucleic Acids Res.">
        <title>The evolutionary dynamics of variant antigen genes in Babesia reveal a history of genomic innovation underlying host-parasite interaction.</title>
        <authorList>
            <person name="Jackson A.P."/>
            <person name="Otto T.D."/>
            <person name="Darby A."/>
            <person name="Ramaprasad A."/>
            <person name="Xia D."/>
            <person name="Echaide I.E."/>
            <person name="Farber M."/>
            <person name="Gahlot S."/>
            <person name="Gamble J."/>
            <person name="Gupta D."/>
            <person name="Gupta Y."/>
            <person name="Jackson L."/>
            <person name="Malandrin L."/>
            <person name="Malas T.B."/>
            <person name="Moussa E."/>
            <person name="Nair M."/>
            <person name="Reid A.J."/>
            <person name="Sanders M."/>
            <person name="Sharma J."/>
            <person name="Tracey A."/>
            <person name="Quail M.A."/>
            <person name="Weir W."/>
            <person name="Wastling J.M."/>
            <person name="Hall N."/>
            <person name="Willadsen P."/>
            <person name="Lingelbach K."/>
            <person name="Shiels B."/>
            <person name="Tait A."/>
            <person name="Berriman M."/>
            <person name="Allred D.R."/>
            <person name="Pain A."/>
        </authorList>
    </citation>
    <scope>NUCLEOTIDE SEQUENCE</scope>
    <source>
        <strain evidence="3">1802A</strain>
    </source>
</reference>
<comment type="caution">
    <text evidence="3">The sequence shown here is derived from an EMBL/GenBank/DDBJ whole genome shotgun (WGS) entry which is preliminary data.</text>
</comment>
<proteinExistence type="predicted"/>
<evidence type="ECO:0000313" key="3">
    <source>
        <dbReference type="EMBL" id="KAK1933086.1"/>
    </source>
</evidence>
<keyword evidence="4" id="KW-1185">Reference proteome</keyword>
<feature type="compositionally biased region" description="Polar residues" evidence="1">
    <location>
        <begin position="265"/>
        <end position="284"/>
    </location>
</feature>
<dbReference type="Proteomes" id="UP001195914">
    <property type="component" value="Unassembled WGS sequence"/>
</dbReference>
<accession>A0AAD9G768</accession>
<feature type="compositionally biased region" description="Polar residues" evidence="1">
    <location>
        <begin position="820"/>
        <end position="843"/>
    </location>
</feature>
<evidence type="ECO:0000256" key="1">
    <source>
        <dbReference type="SAM" id="MobiDB-lite"/>
    </source>
</evidence>
<feature type="transmembrane region" description="Helical" evidence="2">
    <location>
        <begin position="953"/>
        <end position="978"/>
    </location>
</feature>
<protein>
    <submittedName>
        <fullName evidence="3">Uncharacterized protein</fullName>
    </submittedName>
</protein>
<feature type="transmembrane region" description="Helical" evidence="2">
    <location>
        <begin position="919"/>
        <end position="941"/>
    </location>
</feature>
<feature type="compositionally biased region" description="Low complexity" evidence="1">
    <location>
        <begin position="848"/>
        <end position="861"/>
    </location>
</feature>
<evidence type="ECO:0000313" key="4">
    <source>
        <dbReference type="Proteomes" id="UP001195914"/>
    </source>
</evidence>
<reference evidence="3" key="2">
    <citation type="submission" date="2021-05" db="EMBL/GenBank/DDBJ databases">
        <authorList>
            <person name="Pain A."/>
        </authorList>
    </citation>
    <scope>NUCLEOTIDE SEQUENCE</scope>
    <source>
        <strain evidence="3">1802A</strain>
    </source>
</reference>
<feature type="region of interest" description="Disordered" evidence="1">
    <location>
        <begin position="265"/>
        <end position="327"/>
    </location>
</feature>
<keyword evidence="2" id="KW-1133">Transmembrane helix</keyword>
<keyword evidence="2" id="KW-0812">Transmembrane</keyword>